<evidence type="ECO:0000256" key="1">
    <source>
        <dbReference type="ARBA" id="ARBA00022795"/>
    </source>
</evidence>
<name>A0A0G0V646_9BACT</name>
<accession>A0A0G0V646</accession>
<gene>
    <name evidence="2" type="ORF">UU48_C0031G0002</name>
</gene>
<sequence length="164" mass="18942">MDEKFENLLDLLEKEVDVYREFLNLLQMERQYMVDLSLDRLHDCSNQKETMILNLKVLEESRMDIIASIQDSTNSEFMTLSMIIDVAPARYKKGLESCRSNLISLINSIKEINQINGILAKRAVNYTRNSLSFLNRIVNELPVYLSSGNMEQDNKTGKLVCKRG</sequence>
<reference evidence="2 3" key="1">
    <citation type="journal article" date="2015" name="Nature">
        <title>rRNA introns, odd ribosomes, and small enigmatic genomes across a large radiation of phyla.</title>
        <authorList>
            <person name="Brown C.T."/>
            <person name="Hug L.A."/>
            <person name="Thomas B.C."/>
            <person name="Sharon I."/>
            <person name="Castelle C.J."/>
            <person name="Singh A."/>
            <person name="Wilkins M.J."/>
            <person name="Williams K.H."/>
            <person name="Banfield J.F."/>
        </authorList>
    </citation>
    <scope>NUCLEOTIDE SEQUENCE [LARGE SCALE GENOMIC DNA]</scope>
</reference>
<keyword evidence="1" id="KW-1005">Bacterial flagellum biogenesis</keyword>
<dbReference type="InterPro" id="IPR036679">
    <property type="entry name" value="FlgN-like_sf"/>
</dbReference>
<dbReference type="InterPro" id="IPR007809">
    <property type="entry name" value="FlgN-like"/>
</dbReference>
<dbReference type="Gene3D" id="1.20.58.300">
    <property type="entry name" value="FlgN-like"/>
    <property type="match status" value="1"/>
</dbReference>
<evidence type="ECO:0000313" key="2">
    <source>
        <dbReference type="EMBL" id="KKR96458.1"/>
    </source>
</evidence>
<dbReference type="EMBL" id="LCAU01000031">
    <property type="protein sequence ID" value="KKR96458.1"/>
    <property type="molecule type" value="Genomic_DNA"/>
</dbReference>
<dbReference type="GO" id="GO:0044780">
    <property type="term" value="P:bacterial-type flagellum assembly"/>
    <property type="evidence" value="ECO:0007669"/>
    <property type="project" value="InterPro"/>
</dbReference>
<comment type="caution">
    <text evidence="2">The sequence shown here is derived from an EMBL/GenBank/DDBJ whole genome shotgun (WGS) entry which is preliminary data.</text>
</comment>
<protein>
    <submittedName>
        <fullName evidence="2">Putative cytosolic protein</fullName>
    </submittedName>
</protein>
<evidence type="ECO:0000313" key="3">
    <source>
        <dbReference type="Proteomes" id="UP000034746"/>
    </source>
</evidence>
<dbReference type="SUPFAM" id="SSF140566">
    <property type="entry name" value="FlgN-like"/>
    <property type="match status" value="1"/>
</dbReference>
<organism evidence="2 3">
    <name type="scientific">Candidatus Uhrbacteria bacterium GW2011_GWF2_41_16</name>
    <dbReference type="NCBI Taxonomy" id="1618997"/>
    <lineage>
        <taxon>Bacteria</taxon>
        <taxon>Candidatus Uhriibacteriota</taxon>
    </lineage>
</organism>
<dbReference type="Proteomes" id="UP000034746">
    <property type="component" value="Unassembled WGS sequence"/>
</dbReference>
<dbReference type="Pfam" id="PF05130">
    <property type="entry name" value="FlgN"/>
    <property type="match status" value="1"/>
</dbReference>
<proteinExistence type="predicted"/>
<dbReference type="AlphaFoldDB" id="A0A0G0V646"/>